<sequence length="138" mass="16124">TKKNIELLQTVQNFAARIVSGTRKFDHVTPILKQLQWLPIVKQLEVRDATMVFKCLNGLAPPYLCQKFKTRSEVHNCNTRNRDRLHIPLCRTAAGQRAFTFRGQRLWNSLPDEFQSITNLDVFKVKIKQHFLSVFLEN</sequence>
<dbReference type="Proteomes" id="UP001159427">
    <property type="component" value="Unassembled WGS sequence"/>
</dbReference>
<dbReference type="EMBL" id="CALNXI010000354">
    <property type="protein sequence ID" value="CAH3025472.1"/>
    <property type="molecule type" value="Genomic_DNA"/>
</dbReference>
<evidence type="ECO:0000313" key="2">
    <source>
        <dbReference type="Proteomes" id="UP001159427"/>
    </source>
</evidence>
<evidence type="ECO:0008006" key="3">
    <source>
        <dbReference type="Google" id="ProtNLM"/>
    </source>
</evidence>
<gene>
    <name evidence="1" type="ORF">PEVE_00026180</name>
</gene>
<proteinExistence type="predicted"/>
<feature type="non-terminal residue" evidence="1">
    <location>
        <position position="1"/>
    </location>
</feature>
<comment type="caution">
    <text evidence="1">The sequence shown here is derived from an EMBL/GenBank/DDBJ whole genome shotgun (WGS) entry which is preliminary data.</text>
</comment>
<reference evidence="1 2" key="1">
    <citation type="submission" date="2022-05" db="EMBL/GenBank/DDBJ databases">
        <authorList>
            <consortium name="Genoscope - CEA"/>
            <person name="William W."/>
        </authorList>
    </citation>
    <scope>NUCLEOTIDE SEQUENCE [LARGE SCALE GENOMIC DNA]</scope>
</reference>
<protein>
    <recommendedName>
        <fullName evidence="3">Telomerase reverse transcriptase</fullName>
    </recommendedName>
</protein>
<name>A0ABN8MAW5_9CNID</name>
<accession>A0ABN8MAW5</accession>
<organism evidence="1 2">
    <name type="scientific">Porites evermanni</name>
    <dbReference type="NCBI Taxonomy" id="104178"/>
    <lineage>
        <taxon>Eukaryota</taxon>
        <taxon>Metazoa</taxon>
        <taxon>Cnidaria</taxon>
        <taxon>Anthozoa</taxon>
        <taxon>Hexacorallia</taxon>
        <taxon>Scleractinia</taxon>
        <taxon>Fungiina</taxon>
        <taxon>Poritidae</taxon>
        <taxon>Porites</taxon>
    </lineage>
</organism>
<keyword evidence="2" id="KW-1185">Reference proteome</keyword>
<evidence type="ECO:0000313" key="1">
    <source>
        <dbReference type="EMBL" id="CAH3025472.1"/>
    </source>
</evidence>